<dbReference type="GO" id="GO:0008270">
    <property type="term" value="F:zinc ion binding"/>
    <property type="evidence" value="ECO:0007669"/>
    <property type="project" value="UniProtKB-KW"/>
</dbReference>
<dbReference type="InterPro" id="IPR018957">
    <property type="entry name" value="Znf_C3HC4_RING-type"/>
</dbReference>
<dbReference type="Gene3D" id="2.60.210.10">
    <property type="entry name" value="Apoptosis, Tumor Necrosis Factor Receptor Associated Protein 2, Chain A"/>
    <property type="match status" value="1"/>
</dbReference>
<keyword evidence="5 11" id="KW-0479">Metal-binding</keyword>
<feature type="chain" id="PRO_5036455742" description="TNF receptor-associated factor 3" evidence="13">
    <location>
        <begin position="18"/>
        <end position="571"/>
    </location>
</feature>
<evidence type="ECO:0000256" key="7">
    <source>
        <dbReference type="ARBA" id="ARBA00022771"/>
    </source>
</evidence>
<dbReference type="InterPro" id="IPR001293">
    <property type="entry name" value="Znf_TRAF"/>
</dbReference>
<feature type="zinc finger region" description="TRAF-type" evidence="11">
    <location>
        <begin position="192"/>
        <end position="241"/>
    </location>
</feature>
<dbReference type="Pfam" id="PF00097">
    <property type="entry name" value="zf-C3HC4"/>
    <property type="match status" value="1"/>
</dbReference>
<dbReference type="Proteomes" id="UP000005408">
    <property type="component" value="Unassembled WGS sequence"/>
</dbReference>
<evidence type="ECO:0000313" key="19">
    <source>
        <dbReference type="Proteomes" id="UP000005408"/>
    </source>
</evidence>
<dbReference type="AlphaFoldDB" id="A0A8W8HL22"/>
<dbReference type="PROSITE" id="PS51081">
    <property type="entry name" value="ZF_SIAH"/>
    <property type="match status" value="1"/>
</dbReference>
<evidence type="ECO:0000256" key="3">
    <source>
        <dbReference type="ARBA" id="ARBA00022499"/>
    </source>
</evidence>
<feature type="domain" description="TRAF-type" evidence="16">
    <location>
        <begin position="192"/>
        <end position="241"/>
    </location>
</feature>
<evidence type="ECO:0000256" key="5">
    <source>
        <dbReference type="ARBA" id="ARBA00022723"/>
    </source>
</evidence>
<organism evidence="18 19">
    <name type="scientific">Magallana gigas</name>
    <name type="common">Pacific oyster</name>
    <name type="synonym">Crassostrea gigas</name>
    <dbReference type="NCBI Taxonomy" id="29159"/>
    <lineage>
        <taxon>Eukaryota</taxon>
        <taxon>Metazoa</taxon>
        <taxon>Spiralia</taxon>
        <taxon>Lophotrochozoa</taxon>
        <taxon>Mollusca</taxon>
        <taxon>Bivalvia</taxon>
        <taxon>Autobranchia</taxon>
        <taxon>Pteriomorphia</taxon>
        <taxon>Ostreida</taxon>
        <taxon>Ostreoidea</taxon>
        <taxon>Ostreidae</taxon>
        <taxon>Magallana</taxon>
    </lineage>
</organism>
<dbReference type="FunFam" id="2.60.210.10:FF:000001">
    <property type="entry name" value="TNF receptor-associated factor"/>
    <property type="match status" value="1"/>
</dbReference>
<dbReference type="Pfam" id="PF02176">
    <property type="entry name" value="zf-TRAF"/>
    <property type="match status" value="2"/>
</dbReference>
<keyword evidence="10 12" id="KW-0175">Coiled coil</keyword>
<dbReference type="SUPFAM" id="SSF57850">
    <property type="entry name" value="RING/U-box"/>
    <property type="match status" value="1"/>
</dbReference>
<evidence type="ECO:0000256" key="10">
    <source>
        <dbReference type="ARBA" id="ARBA00023054"/>
    </source>
</evidence>
<dbReference type="GO" id="GO:0042981">
    <property type="term" value="P:regulation of apoptotic process"/>
    <property type="evidence" value="ECO:0007669"/>
    <property type="project" value="InterPro"/>
</dbReference>
<protein>
    <recommendedName>
        <fullName evidence="20">TNF receptor-associated factor 3</fullName>
    </recommendedName>
</protein>
<evidence type="ECO:0000256" key="2">
    <source>
        <dbReference type="ARBA" id="ARBA00022490"/>
    </source>
</evidence>
<dbReference type="InterPro" id="IPR013083">
    <property type="entry name" value="Znf_RING/FYVE/PHD"/>
</dbReference>
<dbReference type="GO" id="GO:0007165">
    <property type="term" value="P:signal transduction"/>
    <property type="evidence" value="ECO:0007669"/>
    <property type="project" value="InterPro"/>
</dbReference>
<dbReference type="Pfam" id="PF21355">
    <property type="entry name" value="TRAF-mep_MATH"/>
    <property type="match status" value="1"/>
</dbReference>
<dbReference type="GO" id="GO:0009898">
    <property type="term" value="C:cytoplasmic side of plasma membrane"/>
    <property type="evidence" value="ECO:0007669"/>
    <property type="project" value="TreeGrafter"/>
</dbReference>
<proteinExistence type="predicted"/>
<keyword evidence="7 11" id="KW-0863">Zinc-finger</keyword>
<dbReference type="SMART" id="SM00061">
    <property type="entry name" value="MATH"/>
    <property type="match status" value="1"/>
</dbReference>
<evidence type="ECO:0000313" key="18">
    <source>
        <dbReference type="EnsemblMetazoa" id="G10062.2:cds"/>
    </source>
</evidence>
<dbReference type="PIRSF" id="PIRSF015614">
    <property type="entry name" value="TRAF"/>
    <property type="match status" value="1"/>
</dbReference>
<dbReference type="InterPro" id="IPR012227">
    <property type="entry name" value="TNF_rcpt-assoc_TRAF_met"/>
</dbReference>
<accession>A0A8W8HL22</accession>
<dbReference type="PROSITE" id="PS50089">
    <property type="entry name" value="ZF_RING_2"/>
    <property type="match status" value="1"/>
</dbReference>
<dbReference type="PANTHER" id="PTHR10131:SF153">
    <property type="entry name" value="RING-TYPE DOMAIN-CONTAINING PROTEIN"/>
    <property type="match status" value="1"/>
</dbReference>
<feature type="domain" description="TRAF-type" evidence="16">
    <location>
        <begin position="137"/>
        <end position="184"/>
    </location>
</feature>
<evidence type="ECO:0000256" key="8">
    <source>
        <dbReference type="ARBA" id="ARBA00022833"/>
    </source>
</evidence>
<dbReference type="SUPFAM" id="SSF49599">
    <property type="entry name" value="TRAF domain-like"/>
    <property type="match status" value="4"/>
</dbReference>
<evidence type="ECO:0000256" key="9">
    <source>
        <dbReference type="ARBA" id="ARBA00022843"/>
    </source>
</evidence>
<dbReference type="PROSITE" id="PS50145">
    <property type="entry name" value="ZF_TRAF"/>
    <property type="match status" value="2"/>
</dbReference>
<feature type="coiled-coil region" evidence="12">
    <location>
        <begin position="283"/>
        <end position="310"/>
    </location>
</feature>
<keyword evidence="4" id="KW-0053">Apoptosis</keyword>
<feature type="domain" description="MATH" evidence="15">
    <location>
        <begin position="418"/>
        <end position="563"/>
    </location>
</feature>
<dbReference type="InterPro" id="IPR049342">
    <property type="entry name" value="TRAF1-6_MATH_dom"/>
</dbReference>
<evidence type="ECO:0000259" key="15">
    <source>
        <dbReference type="PROSITE" id="PS50144"/>
    </source>
</evidence>
<dbReference type="GO" id="GO:0006915">
    <property type="term" value="P:apoptotic process"/>
    <property type="evidence" value="ECO:0007669"/>
    <property type="project" value="UniProtKB-KW"/>
</dbReference>
<sequence>SFTFLFVISIMDTNSWSLSPYASTHPPSFHGVPQGNPQYVSLTDNFRCPVCRGVLREAVQTRCGHRACAQCVRDLLAGNPGGVVPCPVSDDTCVVLKEEEIHRDVSMRREIHKLEVYCNFRNEGCREILPWNALEFHLKSCEFRATPCLFMSSGCPVVTPHRDKEGHADQCEYRPVTCTHCSQQQTFRSLKSHEETECPRVVVQCPNSCGSESCPRQKMEIHIEKECPKRPQVCKYQTMGCVYTGEEADLLRHTEVSRDNHAYLTAQHSHQVALDTAGCRKDIQEINSSLQTLTERMTDQSRQMESLISALDGFKHTLKTIKIKAVSQTERLITLERRVDNMADKELVEKQGRSVILLTERQETLEQRVTHLERAGPSGGEGGACQPRGESDRRLALLDARFADIDLRMQVIETVNYGGVLMWKIRDYNQRKQDAKAGKTNSLYSQPFYTGPYGYKMCARVYLNGDGMGKGTHLSLFFVVQKGEYDALLPWPFKQKVTLMLLDQQNGSRHVVDSFRPDTTSSSYQRPVTEMNIASGCPLFISHVVLETPTYLRDDTIFIKVVVDSEGLKQH</sequence>
<keyword evidence="2" id="KW-0963">Cytoplasm</keyword>
<dbReference type="GO" id="GO:0005164">
    <property type="term" value="F:tumor necrosis factor receptor binding"/>
    <property type="evidence" value="ECO:0007669"/>
    <property type="project" value="TreeGrafter"/>
</dbReference>
<keyword evidence="8 11" id="KW-0862">Zinc</keyword>
<dbReference type="PANTHER" id="PTHR10131">
    <property type="entry name" value="TNF RECEPTOR ASSOCIATED FACTOR"/>
    <property type="match status" value="1"/>
</dbReference>
<dbReference type="PROSITE" id="PS50144">
    <property type="entry name" value="MATH"/>
    <property type="match status" value="1"/>
</dbReference>
<evidence type="ECO:0008006" key="20">
    <source>
        <dbReference type="Google" id="ProtNLM"/>
    </source>
</evidence>
<keyword evidence="13" id="KW-0732">Signal</keyword>
<keyword evidence="3" id="KW-1017">Isopeptide bond</keyword>
<keyword evidence="6" id="KW-0677">Repeat</keyword>
<evidence type="ECO:0000256" key="4">
    <source>
        <dbReference type="ARBA" id="ARBA00022703"/>
    </source>
</evidence>
<evidence type="ECO:0000256" key="11">
    <source>
        <dbReference type="PROSITE-ProRule" id="PRU00207"/>
    </source>
</evidence>
<feature type="zinc finger region" description="TRAF-type" evidence="11">
    <location>
        <begin position="137"/>
        <end position="184"/>
    </location>
</feature>
<comment type="subcellular location">
    <subcellularLocation>
        <location evidence="1">Cytoplasm</location>
    </subcellularLocation>
</comment>
<dbReference type="SMART" id="SM00184">
    <property type="entry name" value="RING"/>
    <property type="match status" value="1"/>
</dbReference>
<keyword evidence="9" id="KW-0832">Ubl conjugation</keyword>
<dbReference type="InterPro" id="IPR001841">
    <property type="entry name" value="Znf_RING"/>
</dbReference>
<feature type="domain" description="SIAH-type" evidence="17">
    <location>
        <begin position="143"/>
        <end position="199"/>
    </location>
</feature>
<evidence type="ECO:0000259" key="16">
    <source>
        <dbReference type="PROSITE" id="PS50145"/>
    </source>
</evidence>
<feature type="domain" description="RING-type" evidence="14">
    <location>
        <begin position="48"/>
        <end position="88"/>
    </location>
</feature>
<evidence type="ECO:0000256" key="1">
    <source>
        <dbReference type="ARBA" id="ARBA00004496"/>
    </source>
</evidence>
<keyword evidence="19" id="KW-1185">Reference proteome</keyword>
<dbReference type="GO" id="GO:0005737">
    <property type="term" value="C:cytoplasm"/>
    <property type="evidence" value="ECO:0007669"/>
    <property type="project" value="UniProtKB-SubCell"/>
</dbReference>
<dbReference type="InterPro" id="IPR013010">
    <property type="entry name" value="Znf_SIAH"/>
</dbReference>
<evidence type="ECO:0000259" key="17">
    <source>
        <dbReference type="PROSITE" id="PS51081"/>
    </source>
</evidence>
<dbReference type="EnsemblMetazoa" id="G10062.2">
    <property type="protein sequence ID" value="G10062.2:cds"/>
    <property type="gene ID" value="G10062"/>
</dbReference>
<dbReference type="InterPro" id="IPR002083">
    <property type="entry name" value="MATH/TRAF_dom"/>
</dbReference>
<evidence type="ECO:0000256" key="6">
    <source>
        <dbReference type="ARBA" id="ARBA00022737"/>
    </source>
</evidence>
<evidence type="ECO:0000256" key="12">
    <source>
        <dbReference type="SAM" id="Coils"/>
    </source>
</evidence>
<name>A0A8W8HL22_MAGGI</name>
<dbReference type="InterPro" id="IPR008974">
    <property type="entry name" value="TRAF-like"/>
</dbReference>
<evidence type="ECO:0000259" key="14">
    <source>
        <dbReference type="PROSITE" id="PS50089"/>
    </source>
</evidence>
<evidence type="ECO:0000256" key="13">
    <source>
        <dbReference type="SAM" id="SignalP"/>
    </source>
</evidence>
<reference evidence="18" key="1">
    <citation type="submission" date="2022-08" db="UniProtKB">
        <authorList>
            <consortium name="EnsemblMetazoa"/>
        </authorList>
    </citation>
    <scope>IDENTIFICATION</scope>
    <source>
        <strain evidence="18">05x7-T-G4-1.051#20</strain>
    </source>
</reference>
<dbReference type="GO" id="GO:0043122">
    <property type="term" value="P:regulation of canonical NF-kappaB signal transduction"/>
    <property type="evidence" value="ECO:0007669"/>
    <property type="project" value="TreeGrafter"/>
</dbReference>
<dbReference type="Gene3D" id="3.30.40.10">
    <property type="entry name" value="Zinc/RING finger domain, C3HC4 (zinc finger)"/>
    <property type="match status" value="3"/>
</dbReference>
<feature type="signal peptide" evidence="13">
    <location>
        <begin position="1"/>
        <end position="17"/>
    </location>
</feature>